<gene>
    <name evidence="1" type="ORF">CYLTODRAFT_460142</name>
</gene>
<evidence type="ECO:0000313" key="2">
    <source>
        <dbReference type="Proteomes" id="UP000054007"/>
    </source>
</evidence>
<proteinExistence type="predicted"/>
<name>A0A0D7ASV3_9AGAR</name>
<dbReference type="EMBL" id="KN881060">
    <property type="protein sequence ID" value="KIY61095.1"/>
    <property type="molecule type" value="Genomic_DNA"/>
</dbReference>
<dbReference type="Proteomes" id="UP000054007">
    <property type="component" value="Unassembled WGS sequence"/>
</dbReference>
<protein>
    <submittedName>
        <fullName evidence="1">Uncharacterized protein</fullName>
    </submittedName>
</protein>
<dbReference type="AlphaFoldDB" id="A0A0D7ASV3"/>
<sequence length="115" mass="13065">MPRTPLPLRPRVPFAAVSPHPPLSRAWLRSFNHRYSALPAELKEEIAIWAILIIRDALKKDIKKTALRHISWCRASTDSLAPSVMLLARSYPSTARLIISQDVNDAEEIPYQFPP</sequence>
<accession>A0A0D7ASV3</accession>
<reference evidence="1 2" key="1">
    <citation type="journal article" date="2015" name="Fungal Genet. Biol.">
        <title>Evolution of novel wood decay mechanisms in Agaricales revealed by the genome sequences of Fistulina hepatica and Cylindrobasidium torrendii.</title>
        <authorList>
            <person name="Floudas D."/>
            <person name="Held B.W."/>
            <person name="Riley R."/>
            <person name="Nagy L.G."/>
            <person name="Koehler G."/>
            <person name="Ransdell A.S."/>
            <person name="Younus H."/>
            <person name="Chow J."/>
            <person name="Chiniquy J."/>
            <person name="Lipzen A."/>
            <person name="Tritt A."/>
            <person name="Sun H."/>
            <person name="Haridas S."/>
            <person name="LaButti K."/>
            <person name="Ohm R.A."/>
            <person name="Kues U."/>
            <person name="Blanchette R.A."/>
            <person name="Grigoriev I.V."/>
            <person name="Minto R.E."/>
            <person name="Hibbett D.S."/>
        </authorList>
    </citation>
    <scope>NUCLEOTIDE SEQUENCE [LARGE SCALE GENOMIC DNA]</scope>
    <source>
        <strain evidence="1 2">FP15055 ss-10</strain>
    </source>
</reference>
<keyword evidence="2" id="KW-1185">Reference proteome</keyword>
<evidence type="ECO:0000313" key="1">
    <source>
        <dbReference type="EMBL" id="KIY61095.1"/>
    </source>
</evidence>
<organism evidence="1 2">
    <name type="scientific">Cylindrobasidium torrendii FP15055 ss-10</name>
    <dbReference type="NCBI Taxonomy" id="1314674"/>
    <lineage>
        <taxon>Eukaryota</taxon>
        <taxon>Fungi</taxon>
        <taxon>Dikarya</taxon>
        <taxon>Basidiomycota</taxon>
        <taxon>Agaricomycotina</taxon>
        <taxon>Agaricomycetes</taxon>
        <taxon>Agaricomycetidae</taxon>
        <taxon>Agaricales</taxon>
        <taxon>Marasmiineae</taxon>
        <taxon>Physalacriaceae</taxon>
        <taxon>Cylindrobasidium</taxon>
    </lineage>
</organism>